<evidence type="ECO:0000313" key="3">
    <source>
        <dbReference type="Proteomes" id="UP001237737"/>
    </source>
</evidence>
<sequence length="107" mass="11740">MKGYRILFFTQENRKVHGDTVGQWILERARKLGAAGGTMTAGGEGFGHSGTMHSAGFFEMADRPMTVSVVTDEPTCEALMAAIEEEGIDVFYCRNEVEFGRLGSDKE</sequence>
<dbReference type="Gene3D" id="3.30.70.120">
    <property type="match status" value="1"/>
</dbReference>
<evidence type="ECO:0000256" key="1">
    <source>
        <dbReference type="ARBA" id="ARBA00010554"/>
    </source>
</evidence>
<dbReference type="RefSeq" id="WP_306847038.1">
    <property type="nucleotide sequence ID" value="NZ_JAUSSK010000001.1"/>
</dbReference>
<dbReference type="Proteomes" id="UP001237737">
    <property type="component" value="Unassembled WGS sequence"/>
</dbReference>
<dbReference type="InterPro" id="IPR015867">
    <property type="entry name" value="N-reg_PII/ATP_PRibTrfase_C"/>
</dbReference>
<keyword evidence="3" id="KW-1185">Reference proteome</keyword>
<protein>
    <submittedName>
        <fullName evidence="2">PII-like signaling protein</fullName>
    </submittedName>
</protein>
<name>A0ABT9STR1_9GAMM</name>
<organism evidence="2 3">
    <name type="scientific">Luteibacter jiangsuensis</name>
    <dbReference type="NCBI Taxonomy" id="637577"/>
    <lineage>
        <taxon>Bacteria</taxon>
        <taxon>Pseudomonadati</taxon>
        <taxon>Pseudomonadota</taxon>
        <taxon>Gammaproteobacteria</taxon>
        <taxon>Lysobacterales</taxon>
        <taxon>Rhodanobacteraceae</taxon>
        <taxon>Luteibacter</taxon>
    </lineage>
</organism>
<dbReference type="InterPro" id="IPR011322">
    <property type="entry name" value="N-reg_PII-like_a/b"/>
</dbReference>
<reference evidence="2 3" key="1">
    <citation type="submission" date="2023-07" db="EMBL/GenBank/DDBJ databases">
        <title>Sorghum-associated microbial communities from plants grown in Nebraska, USA.</title>
        <authorList>
            <person name="Schachtman D."/>
        </authorList>
    </citation>
    <scope>NUCLEOTIDE SEQUENCE [LARGE SCALE GENOMIC DNA]</scope>
    <source>
        <strain evidence="2 3">CC60</strain>
    </source>
</reference>
<accession>A0ABT9STR1</accession>
<comment type="similarity">
    <text evidence="1">Belongs to the UPF0166 family.</text>
</comment>
<dbReference type="Pfam" id="PF02641">
    <property type="entry name" value="DUF190"/>
    <property type="match status" value="1"/>
</dbReference>
<gene>
    <name evidence="2" type="ORF">J2T07_000549</name>
</gene>
<proteinExistence type="inferred from homology"/>
<dbReference type="EMBL" id="JAUSSK010000001">
    <property type="protein sequence ID" value="MDQ0008390.1"/>
    <property type="molecule type" value="Genomic_DNA"/>
</dbReference>
<dbReference type="InterPro" id="IPR003793">
    <property type="entry name" value="UPF0166"/>
</dbReference>
<evidence type="ECO:0000313" key="2">
    <source>
        <dbReference type="EMBL" id="MDQ0008390.1"/>
    </source>
</evidence>
<dbReference type="SUPFAM" id="SSF54913">
    <property type="entry name" value="GlnB-like"/>
    <property type="match status" value="1"/>
</dbReference>
<comment type="caution">
    <text evidence="2">The sequence shown here is derived from an EMBL/GenBank/DDBJ whole genome shotgun (WGS) entry which is preliminary data.</text>
</comment>